<dbReference type="PANTHER" id="PTHR43177:SF5">
    <property type="entry name" value="ANAEROBIC DIMETHYL SULFOXIDE REDUCTASE CHAIN B-RELATED"/>
    <property type="match status" value="1"/>
</dbReference>
<keyword evidence="6" id="KW-0408">Iron</keyword>
<keyword evidence="4" id="KW-0677">Repeat</keyword>
<gene>
    <name evidence="9" type="ORF">GX523_05830</name>
</gene>
<evidence type="ECO:0000313" key="9">
    <source>
        <dbReference type="EMBL" id="HHY26260.1"/>
    </source>
</evidence>
<dbReference type="Pfam" id="PF13247">
    <property type="entry name" value="Fer4_11"/>
    <property type="match status" value="1"/>
</dbReference>
<evidence type="ECO:0000313" key="10">
    <source>
        <dbReference type="Proteomes" id="UP000553059"/>
    </source>
</evidence>
<evidence type="ECO:0000259" key="8">
    <source>
        <dbReference type="PROSITE" id="PS51379"/>
    </source>
</evidence>
<name>A0A7C7D931_9FIRM</name>
<dbReference type="PROSITE" id="PS00198">
    <property type="entry name" value="4FE4S_FER_1"/>
    <property type="match status" value="1"/>
</dbReference>
<dbReference type="GO" id="GO:0046872">
    <property type="term" value="F:metal ion binding"/>
    <property type="evidence" value="ECO:0007669"/>
    <property type="project" value="UniProtKB-KW"/>
</dbReference>
<dbReference type="PROSITE" id="PS51379">
    <property type="entry name" value="4FE4S_FER_2"/>
    <property type="match status" value="2"/>
</dbReference>
<dbReference type="PANTHER" id="PTHR43177">
    <property type="entry name" value="PROTEIN NRFC"/>
    <property type="match status" value="1"/>
</dbReference>
<dbReference type="Gene3D" id="3.30.70.20">
    <property type="match status" value="2"/>
</dbReference>
<reference evidence="9 10" key="1">
    <citation type="journal article" date="2020" name="Biotechnol. Biofuels">
        <title>New insights from the biogas microbiome by comprehensive genome-resolved metagenomics of nearly 1600 species originating from multiple anaerobic digesters.</title>
        <authorList>
            <person name="Campanaro S."/>
            <person name="Treu L."/>
            <person name="Rodriguez-R L.M."/>
            <person name="Kovalovszki A."/>
            <person name="Ziels R.M."/>
            <person name="Maus I."/>
            <person name="Zhu X."/>
            <person name="Kougias P.G."/>
            <person name="Basile A."/>
            <person name="Luo G."/>
            <person name="Schluter A."/>
            <person name="Konstantinidis K.T."/>
            <person name="Angelidaki I."/>
        </authorList>
    </citation>
    <scope>NUCLEOTIDE SEQUENCE [LARGE SCALE GENOMIC DNA]</scope>
    <source>
        <strain evidence="9">AS05jafATM_4</strain>
    </source>
</reference>
<evidence type="ECO:0000256" key="6">
    <source>
        <dbReference type="ARBA" id="ARBA00023004"/>
    </source>
</evidence>
<evidence type="ECO:0000256" key="3">
    <source>
        <dbReference type="ARBA" id="ARBA00022723"/>
    </source>
</evidence>
<dbReference type="InterPro" id="IPR017900">
    <property type="entry name" value="4Fe4S_Fe_S_CS"/>
</dbReference>
<keyword evidence="3" id="KW-0479">Metal-binding</keyword>
<proteinExistence type="predicted"/>
<evidence type="ECO:0000256" key="7">
    <source>
        <dbReference type="ARBA" id="ARBA00023014"/>
    </source>
</evidence>
<dbReference type="AlphaFoldDB" id="A0A7C7D931"/>
<dbReference type="EMBL" id="DUTF01000133">
    <property type="protein sequence ID" value="HHY26260.1"/>
    <property type="molecule type" value="Genomic_DNA"/>
</dbReference>
<organism evidence="9 10">
    <name type="scientific">Desulfitobacterium dehalogenans</name>
    <dbReference type="NCBI Taxonomy" id="36854"/>
    <lineage>
        <taxon>Bacteria</taxon>
        <taxon>Bacillati</taxon>
        <taxon>Bacillota</taxon>
        <taxon>Clostridia</taxon>
        <taxon>Eubacteriales</taxon>
        <taxon>Desulfitobacteriaceae</taxon>
        <taxon>Desulfitobacterium</taxon>
    </lineage>
</organism>
<evidence type="ECO:0000256" key="5">
    <source>
        <dbReference type="ARBA" id="ARBA00022982"/>
    </source>
</evidence>
<dbReference type="GO" id="GO:0051539">
    <property type="term" value="F:4 iron, 4 sulfur cluster binding"/>
    <property type="evidence" value="ECO:0007669"/>
    <property type="project" value="UniProtKB-KW"/>
</dbReference>
<feature type="domain" description="4Fe-4S ferredoxin-type" evidence="8">
    <location>
        <begin position="5"/>
        <end position="34"/>
    </location>
</feature>
<protein>
    <submittedName>
        <fullName evidence="9">4Fe-4S dicluster domain-containing protein</fullName>
    </submittedName>
</protein>
<keyword evidence="2" id="KW-0004">4Fe-4S</keyword>
<dbReference type="InterPro" id="IPR050954">
    <property type="entry name" value="ET_IronSulfur_Cluster-Binding"/>
</dbReference>
<accession>A0A7C7D931</accession>
<dbReference type="SUPFAM" id="SSF54862">
    <property type="entry name" value="4Fe-4S ferredoxins"/>
    <property type="match status" value="1"/>
</dbReference>
<keyword evidence="1" id="KW-0813">Transport</keyword>
<dbReference type="InterPro" id="IPR017896">
    <property type="entry name" value="4Fe4S_Fe-S-bd"/>
</dbReference>
<dbReference type="CDD" id="cd16371">
    <property type="entry name" value="DMSOR_beta_like"/>
    <property type="match status" value="1"/>
</dbReference>
<sequence length="181" mass="19721">MAKQVGFYINMANCYGCQTCVVACKSEQKTAPGVQWRKVRKFDTENPASHATISMGCNHCKNPQCLLNCPAGAYTRLDNGIVYQDHSKCIGCRMCVMACPYGVPQYDPEEGKTSKCSYCKERIEQGLEPRCVEACPGGNLVAGDIEELKAKYSGVQELPITPAASITNPAIIINPAKAFKK</sequence>
<evidence type="ECO:0000256" key="2">
    <source>
        <dbReference type="ARBA" id="ARBA00022485"/>
    </source>
</evidence>
<comment type="caution">
    <text evidence="9">The sequence shown here is derived from an EMBL/GenBank/DDBJ whole genome shotgun (WGS) entry which is preliminary data.</text>
</comment>
<keyword evidence="7" id="KW-0411">Iron-sulfur</keyword>
<keyword evidence="5" id="KW-0249">Electron transport</keyword>
<evidence type="ECO:0000256" key="1">
    <source>
        <dbReference type="ARBA" id="ARBA00022448"/>
    </source>
</evidence>
<dbReference type="Proteomes" id="UP000553059">
    <property type="component" value="Unassembled WGS sequence"/>
</dbReference>
<evidence type="ECO:0000256" key="4">
    <source>
        <dbReference type="ARBA" id="ARBA00022737"/>
    </source>
</evidence>
<feature type="domain" description="4Fe-4S ferredoxin-type" evidence="8">
    <location>
        <begin position="80"/>
        <end position="109"/>
    </location>
</feature>